<feature type="domain" description="SWIM-type" evidence="6">
    <location>
        <begin position="311"/>
        <end position="345"/>
    </location>
</feature>
<keyword evidence="1" id="KW-0479">Metal-binding</keyword>
<sequence length="393" mass="44806">MSFSYNDHEESFTNLPVYLHNIQRINPDSYTYIKIDVLDRFQLCFVVIRCVINAFLGCMLPVIFIGNVRIRGEYLNSMFVAVAMDGNKNTTPIAFGIGVANNVNSCTWFLMKLKDAIGEGREVAFITDMDDTISSYVGQVFLDAYHGYSSKSVLIYCRLRIGHSKNLDYLFFRPCKAYTTQDFQQSFSKLSDAAREVLTNIGNKKWARAYFPNIRWNVLNINIPEFLSVLSVTQRNVPIISLIDTIVQYIQQTFAESSVIGGLLSTVFTPYAEMVLHKRMQKSLGWKVAKIPPEFPSPFPSDIFRVFDLKRTCVVDLNRHTCSCGKWCSLGIACGHAISAARYTNNTELIDMVQIYYRVDVFRTAYQTRNVNVIPPAAEWEIPEPLMVILIPM</sequence>
<dbReference type="PANTHER" id="PTHR31973:SF187">
    <property type="entry name" value="MUTATOR TRANSPOSASE MUDRA PROTEIN"/>
    <property type="match status" value="1"/>
</dbReference>
<keyword evidence="5" id="KW-0472">Membrane</keyword>
<keyword evidence="5" id="KW-0812">Transmembrane</keyword>
<evidence type="ECO:0000259" key="6">
    <source>
        <dbReference type="PROSITE" id="PS50966"/>
    </source>
</evidence>
<dbReference type="InterPro" id="IPR006564">
    <property type="entry name" value="Znf_PMZ"/>
</dbReference>
<dbReference type="AlphaFoldDB" id="A0A9R1UJY5"/>
<evidence type="ECO:0000256" key="5">
    <source>
        <dbReference type="SAM" id="Phobius"/>
    </source>
</evidence>
<feature type="transmembrane region" description="Helical" evidence="5">
    <location>
        <begin position="46"/>
        <end position="68"/>
    </location>
</feature>
<evidence type="ECO:0000256" key="2">
    <source>
        <dbReference type="ARBA" id="ARBA00022771"/>
    </source>
</evidence>
<dbReference type="EMBL" id="NBSK02000009">
    <property type="protein sequence ID" value="KAJ0188533.1"/>
    <property type="molecule type" value="Genomic_DNA"/>
</dbReference>
<gene>
    <name evidence="7" type="ORF">LSAT_V11C900485870</name>
</gene>
<dbReference type="Proteomes" id="UP000235145">
    <property type="component" value="Unassembled WGS sequence"/>
</dbReference>
<dbReference type="PANTHER" id="PTHR31973">
    <property type="entry name" value="POLYPROTEIN, PUTATIVE-RELATED"/>
    <property type="match status" value="1"/>
</dbReference>
<keyword evidence="2 4" id="KW-0863">Zinc-finger</keyword>
<organism evidence="7 8">
    <name type="scientific">Lactuca sativa</name>
    <name type="common">Garden lettuce</name>
    <dbReference type="NCBI Taxonomy" id="4236"/>
    <lineage>
        <taxon>Eukaryota</taxon>
        <taxon>Viridiplantae</taxon>
        <taxon>Streptophyta</taxon>
        <taxon>Embryophyta</taxon>
        <taxon>Tracheophyta</taxon>
        <taxon>Spermatophyta</taxon>
        <taxon>Magnoliopsida</taxon>
        <taxon>eudicotyledons</taxon>
        <taxon>Gunneridae</taxon>
        <taxon>Pentapetalae</taxon>
        <taxon>asterids</taxon>
        <taxon>campanulids</taxon>
        <taxon>Asterales</taxon>
        <taxon>Asteraceae</taxon>
        <taxon>Cichorioideae</taxon>
        <taxon>Cichorieae</taxon>
        <taxon>Lactucinae</taxon>
        <taxon>Lactuca</taxon>
    </lineage>
</organism>
<accession>A0A9R1UJY5</accession>
<evidence type="ECO:0000256" key="1">
    <source>
        <dbReference type="ARBA" id="ARBA00022723"/>
    </source>
</evidence>
<dbReference type="GO" id="GO:0008270">
    <property type="term" value="F:zinc ion binding"/>
    <property type="evidence" value="ECO:0007669"/>
    <property type="project" value="UniProtKB-KW"/>
</dbReference>
<dbReference type="SMART" id="SM00575">
    <property type="entry name" value="ZnF_PMZ"/>
    <property type="match status" value="1"/>
</dbReference>
<protein>
    <recommendedName>
        <fullName evidence="6">SWIM-type domain-containing protein</fullName>
    </recommendedName>
</protein>
<comment type="caution">
    <text evidence="7">The sequence shown here is derived from an EMBL/GenBank/DDBJ whole genome shotgun (WGS) entry which is preliminary data.</text>
</comment>
<dbReference type="PROSITE" id="PS50966">
    <property type="entry name" value="ZF_SWIM"/>
    <property type="match status" value="1"/>
</dbReference>
<keyword evidence="3" id="KW-0862">Zinc</keyword>
<evidence type="ECO:0000313" key="7">
    <source>
        <dbReference type="EMBL" id="KAJ0188533.1"/>
    </source>
</evidence>
<reference evidence="7 8" key="1">
    <citation type="journal article" date="2017" name="Nat. Commun.">
        <title>Genome assembly with in vitro proximity ligation data and whole-genome triplication in lettuce.</title>
        <authorList>
            <person name="Reyes-Chin-Wo S."/>
            <person name="Wang Z."/>
            <person name="Yang X."/>
            <person name="Kozik A."/>
            <person name="Arikit S."/>
            <person name="Song C."/>
            <person name="Xia L."/>
            <person name="Froenicke L."/>
            <person name="Lavelle D.O."/>
            <person name="Truco M.J."/>
            <person name="Xia R."/>
            <person name="Zhu S."/>
            <person name="Xu C."/>
            <person name="Xu H."/>
            <person name="Xu X."/>
            <person name="Cox K."/>
            <person name="Korf I."/>
            <person name="Meyers B.C."/>
            <person name="Michelmore R.W."/>
        </authorList>
    </citation>
    <scope>NUCLEOTIDE SEQUENCE [LARGE SCALE GENOMIC DNA]</scope>
    <source>
        <strain evidence="8">cv. Salinas</strain>
        <tissue evidence="7">Seedlings</tissue>
    </source>
</reference>
<keyword evidence="5" id="KW-1133">Transmembrane helix</keyword>
<keyword evidence="8" id="KW-1185">Reference proteome</keyword>
<evidence type="ECO:0000313" key="8">
    <source>
        <dbReference type="Proteomes" id="UP000235145"/>
    </source>
</evidence>
<name>A0A9R1UJY5_LACSA</name>
<evidence type="ECO:0000256" key="3">
    <source>
        <dbReference type="ARBA" id="ARBA00022833"/>
    </source>
</evidence>
<proteinExistence type="predicted"/>
<dbReference type="InterPro" id="IPR007527">
    <property type="entry name" value="Znf_SWIM"/>
</dbReference>
<evidence type="ECO:0000256" key="4">
    <source>
        <dbReference type="PROSITE-ProRule" id="PRU00325"/>
    </source>
</evidence>